<evidence type="ECO:0000313" key="3">
    <source>
        <dbReference type="Proteomes" id="UP001626550"/>
    </source>
</evidence>
<protein>
    <submittedName>
        <fullName evidence="2">Uncharacterized protein</fullName>
    </submittedName>
</protein>
<accession>A0ABD2QDL5</accession>
<feature type="coiled-coil region" evidence="1">
    <location>
        <begin position="66"/>
        <end position="93"/>
    </location>
</feature>
<name>A0ABD2QDL5_9PLAT</name>
<sequence>MFQKSVKFRHVLDEDFPLPDPPKEMGLSDAHRVHSFLSKYTGVSRSPRPPEEKSKSTNLLELTQFTEALQFENEELTRRVKQLSLANDQLRVENNLRLGQIRSLSNKDSCAQSLGSLPADQPVEFFVLKMRRLMDDKSRLILDLNSRQHRERHLLSRIAKLEREVQEFRNLHVENVAEEEMMLKPIVGFRLSSAEFETFEKIVASEPAPEKELAML</sequence>
<gene>
    <name evidence="2" type="ORF">Ciccas_003769</name>
</gene>
<dbReference type="AlphaFoldDB" id="A0ABD2QDL5"/>
<comment type="caution">
    <text evidence="2">The sequence shown here is derived from an EMBL/GenBank/DDBJ whole genome shotgun (WGS) entry which is preliminary data.</text>
</comment>
<evidence type="ECO:0000256" key="1">
    <source>
        <dbReference type="SAM" id="Coils"/>
    </source>
</evidence>
<feature type="coiled-coil region" evidence="1">
    <location>
        <begin position="151"/>
        <end position="178"/>
    </location>
</feature>
<keyword evidence="1" id="KW-0175">Coiled coil</keyword>
<dbReference type="EMBL" id="JBJKFK010000363">
    <property type="protein sequence ID" value="KAL3317570.1"/>
    <property type="molecule type" value="Genomic_DNA"/>
</dbReference>
<proteinExistence type="predicted"/>
<dbReference type="Proteomes" id="UP001626550">
    <property type="component" value="Unassembled WGS sequence"/>
</dbReference>
<reference evidence="2 3" key="1">
    <citation type="submission" date="2024-11" db="EMBL/GenBank/DDBJ databases">
        <title>Adaptive evolution of stress response genes in parasites aligns with host niche diversity.</title>
        <authorList>
            <person name="Hahn C."/>
            <person name="Resl P."/>
        </authorList>
    </citation>
    <scope>NUCLEOTIDE SEQUENCE [LARGE SCALE GENOMIC DNA]</scope>
    <source>
        <strain evidence="2">EGGRZ-B1_66</strain>
        <tissue evidence="2">Body</tissue>
    </source>
</reference>
<keyword evidence="3" id="KW-1185">Reference proteome</keyword>
<evidence type="ECO:0000313" key="2">
    <source>
        <dbReference type="EMBL" id="KAL3317570.1"/>
    </source>
</evidence>
<organism evidence="2 3">
    <name type="scientific">Cichlidogyrus casuarinus</name>
    <dbReference type="NCBI Taxonomy" id="1844966"/>
    <lineage>
        <taxon>Eukaryota</taxon>
        <taxon>Metazoa</taxon>
        <taxon>Spiralia</taxon>
        <taxon>Lophotrochozoa</taxon>
        <taxon>Platyhelminthes</taxon>
        <taxon>Monogenea</taxon>
        <taxon>Monopisthocotylea</taxon>
        <taxon>Dactylogyridea</taxon>
        <taxon>Ancyrocephalidae</taxon>
        <taxon>Cichlidogyrus</taxon>
    </lineage>
</organism>